<reference evidence="1 2" key="1">
    <citation type="submission" date="2017-11" db="EMBL/GenBank/DDBJ databases">
        <title>Isolation and Characterization of Family Methanocellaceae Species from Potential Methane Hydrate Area Offshore Southwestern Taiwan.</title>
        <authorList>
            <person name="Zhang W.-L."/>
            <person name="Chen W.-C."/>
            <person name="Lai M.-C."/>
            <person name="Chen S.-C."/>
        </authorList>
    </citation>
    <scope>NUCLEOTIDE SEQUENCE [LARGE SCALE GENOMIC DNA]</scope>
    <source>
        <strain evidence="1 2">CWC-04</strain>
    </source>
</reference>
<gene>
    <name evidence="1" type="ORF">CUJ83_04735</name>
</gene>
<protein>
    <recommendedName>
        <fullName evidence="3">Lipoprotein</fullName>
    </recommendedName>
</protein>
<organism evidence="1 2">
    <name type="scientific">Methanooceanicella nereidis</name>
    <dbReference type="NCBI Taxonomy" id="2052831"/>
    <lineage>
        <taxon>Archaea</taxon>
        <taxon>Methanobacteriati</taxon>
        <taxon>Methanobacteriota</taxon>
        <taxon>Stenosarchaea group</taxon>
        <taxon>Methanomicrobia</taxon>
        <taxon>Methanocellales</taxon>
        <taxon>Methanocellaceae</taxon>
        <taxon>Methanooceanicella</taxon>
    </lineage>
</organism>
<name>A0AAP2RBD1_9EURY</name>
<proteinExistence type="predicted"/>
<dbReference type="Proteomes" id="UP001320159">
    <property type="component" value="Unassembled WGS sequence"/>
</dbReference>
<evidence type="ECO:0000313" key="1">
    <source>
        <dbReference type="EMBL" id="MCD1294303.1"/>
    </source>
</evidence>
<sequence length="224" mass="23839">MKDMKKILMLALILSVVVAFSGCICCCGLDGMLSKFKKSVTEISFPSEITIGGKTYKKVYTNEYIGSSAVKSQVKRLLPKLGYSGSEFLDPVDSFVDMTGITEYKSFKYAGSGPTQVVAGFVGKVSSPLTATANYESVKQIVNSGLSMANDPGQNPGGVQDISYEGGLGVGDGGDKYKAKLFGQDCYVVVTKYSNMFVSTYSLESFEAAKSAVEMAIAQIDKAA</sequence>
<comment type="caution">
    <text evidence="1">The sequence shown here is derived from an EMBL/GenBank/DDBJ whole genome shotgun (WGS) entry which is preliminary data.</text>
</comment>
<keyword evidence="2" id="KW-1185">Reference proteome</keyword>
<evidence type="ECO:0008006" key="3">
    <source>
        <dbReference type="Google" id="ProtNLM"/>
    </source>
</evidence>
<dbReference type="PROSITE" id="PS51257">
    <property type="entry name" value="PROKAR_LIPOPROTEIN"/>
    <property type="match status" value="1"/>
</dbReference>
<dbReference type="RefSeq" id="WP_230741132.1">
    <property type="nucleotide sequence ID" value="NZ_PGCK01000003.1"/>
</dbReference>
<dbReference type="EMBL" id="PGCK01000003">
    <property type="protein sequence ID" value="MCD1294303.1"/>
    <property type="molecule type" value="Genomic_DNA"/>
</dbReference>
<dbReference type="AlphaFoldDB" id="A0AAP2RBD1"/>
<accession>A0AAP2RBD1</accession>
<evidence type="ECO:0000313" key="2">
    <source>
        <dbReference type="Proteomes" id="UP001320159"/>
    </source>
</evidence>